<gene>
    <name evidence="2" type="ORF">LJ739_11765</name>
</gene>
<evidence type="ECO:0000256" key="1">
    <source>
        <dbReference type="SAM" id="SignalP"/>
    </source>
</evidence>
<evidence type="ECO:0000313" key="2">
    <source>
        <dbReference type="EMBL" id="MCC2616918.1"/>
    </source>
</evidence>
<proteinExistence type="predicted"/>
<dbReference type="EMBL" id="JAJEWP010000003">
    <property type="protein sequence ID" value="MCC2616918.1"/>
    <property type="molecule type" value="Genomic_DNA"/>
</dbReference>
<dbReference type="PROSITE" id="PS51257">
    <property type="entry name" value="PROKAR_LIPOPROTEIN"/>
    <property type="match status" value="1"/>
</dbReference>
<accession>A0ABS8G8R6</accession>
<reference evidence="2 3" key="1">
    <citation type="submission" date="2021-10" db="EMBL/GenBank/DDBJ databases">
        <title>Draft genome of Aestuariibacter halophilus JC2043.</title>
        <authorList>
            <person name="Emsley S.A."/>
            <person name="Pfannmuller K.M."/>
            <person name="Ushijima B."/>
            <person name="Saw J.H."/>
            <person name="Videau P."/>
        </authorList>
    </citation>
    <scope>NUCLEOTIDE SEQUENCE [LARGE SCALE GENOMIC DNA]</scope>
    <source>
        <strain evidence="2 3">JC2043</strain>
    </source>
</reference>
<evidence type="ECO:0008006" key="4">
    <source>
        <dbReference type="Google" id="ProtNLM"/>
    </source>
</evidence>
<name>A0ABS8G8R6_9ALTE</name>
<comment type="caution">
    <text evidence="2">The sequence shown here is derived from an EMBL/GenBank/DDBJ whole genome shotgun (WGS) entry which is preliminary data.</text>
</comment>
<feature type="chain" id="PRO_5045915116" description="Pullulanase" evidence="1">
    <location>
        <begin position="21"/>
        <end position="150"/>
    </location>
</feature>
<dbReference type="Proteomes" id="UP001520878">
    <property type="component" value="Unassembled WGS sequence"/>
</dbReference>
<feature type="signal peptide" evidence="1">
    <location>
        <begin position="1"/>
        <end position="20"/>
    </location>
</feature>
<sequence length="150" mass="17007">MVRIVSFLSLLALLALTGCASRTGFELPSATPDYSELYLRGVFNWWEADDQYRVQELGTDLYGAEVKLIADGQPYDFKFADSHWTPGLSCGSYRGDDSVTIQLHQTLSARCDNPQGNFQFTPDRSGVYQFSIDFSDHDNPQVFVQYLREK</sequence>
<organism evidence="2 3">
    <name type="scientific">Fluctibacter halophilus</name>
    <dbReference type="NCBI Taxonomy" id="226011"/>
    <lineage>
        <taxon>Bacteria</taxon>
        <taxon>Pseudomonadati</taxon>
        <taxon>Pseudomonadota</taxon>
        <taxon>Gammaproteobacteria</taxon>
        <taxon>Alteromonadales</taxon>
        <taxon>Alteromonadaceae</taxon>
        <taxon>Fluctibacter</taxon>
    </lineage>
</organism>
<keyword evidence="3" id="KW-1185">Reference proteome</keyword>
<protein>
    <recommendedName>
        <fullName evidence="4">Pullulanase</fullName>
    </recommendedName>
</protein>
<keyword evidence="1" id="KW-0732">Signal</keyword>
<dbReference type="RefSeq" id="WP_229160742.1">
    <property type="nucleotide sequence ID" value="NZ_JAJEWP010000003.1"/>
</dbReference>
<evidence type="ECO:0000313" key="3">
    <source>
        <dbReference type="Proteomes" id="UP001520878"/>
    </source>
</evidence>